<dbReference type="PANTHER" id="PTHR33577">
    <property type="entry name" value="STERIGMATOCYSTIN BIOSYNTHESIS PEROXIDASE STCC-RELATED"/>
    <property type="match status" value="1"/>
</dbReference>
<dbReference type="EMBL" id="WHUW01000026">
    <property type="protein sequence ID" value="KAF8435137.1"/>
    <property type="molecule type" value="Genomic_DNA"/>
</dbReference>
<keyword evidence="8" id="KW-0472">Membrane</keyword>
<dbReference type="AlphaFoldDB" id="A0AAD4BMJ8"/>
<keyword evidence="11" id="KW-1185">Reference proteome</keyword>
<organism evidence="10 11">
    <name type="scientific">Boletus edulis BED1</name>
    <dbReference type="NCBI Taxonomy" id="1328754"/>
    <lineage>
        <taxon>Eukaryota</taxon>
        <taxon>Fungi</taxon>
        <taxon>Dikarya</taxon>
        <taxon>Basidiomycota</taxon>
        <taxon>Agaricomycotina</taxon>
        <taxon>Agaricomycetes</taxon>
        <taxon>Agaricomycetidae</taxon>
        <taxon>Boletales</taxon>
        <taxon>Boletineae</taxon>
        <taxon>Boletaceae</taxon>
        <taxon>Boletoideae</taxon>
        <taxon>Boletus</taxon>
    </lineage>
</organism>
<keyword evidence="6" id="KW-0408">Iron</keyword>
<feature type="domain" description="Heme haloperoxidase family profile" evidence="9">
    <location>
        <begin position="49"/>
        <end position="259"/>
    </location>
</feature>
<reference evidence="10" key="1">
    <citation type="submission" date="2019-10" db="EMBL/GenBank/DDBJ databases">
        <authorList>
            <consortium name="DOE Joint Genome Institute"/>
            <person name="Kuo A."/>
            <person name="Miyauchi S."/>
            <person name="Kiss E."/>
            <person name="Drula E."/>
            <person name="Kohler A."/>
            <person name="Sanchez-Garcia M."/>
            <person name="Andreopoulos B."/>
            <person name="Barry K.W."/>
            <person name="Bonito G."/>
            <person name="Buee M."/>
            <person name="Carver A."/>
            <person name="Chen C."/>
            <person name="Cichocki N."/>
            <person name="Clum A."/>
            <person name="Culley D."/>
            <person name="Crous P.W."/>
            <person name="Fauchery L."/>
            <person name="Girlanda M."/>
            <person name="Hayes R."/>
            <person name="Keri Z."/>
            <person name="LaButti K."/>
            <person name="Lipzen A."/>
            <person name="Lombard V."/>
            <person name="Magnuson J."/>
            <person name="Maillard F."/>
            <person name="Morin E."/>
            <person name="Murat C."/>
            <person name="Nolan M."/>
            <person name="Ohm R."/>
            <person name="Pangilinan J."/>
            <person name="Pereira M."/>
            <person name="Perotto S."/>
            <person name="Peter M."/>
            <person name="Riley R."/>
            <person name="Sitrit Y."/>
            <person name="Stielow B."/>
            <person name="Szollosi G."/>
            <person name="Zifcakova L."/>
            <person name="Stursova M."/>
            <person name="Spatafora J.W."/>
            <person name="Tedersoo L."/>
            <person name="Vaario L.-M."/>
            <person name="Yamada A."/>
            <person name="Yan M."/>
            <person name="Wang P."/>
            <person name="Xu J."/>
            <person name="Bruns T."/>
            <person name="Baldrian P."/>
            <person name="Vilgalys R."/>
            <person name="Henrissat B."/>
            <person name="Grigoriev I.V."/>
            <person name="Hibbett D."/>
            <person name="Nagy L.G."/>
            <person name="Martin F.M."/>
        </authorList>
    </citation>
    <scope>NUCLEOTIDE SEQUENCE</scope>
    <source>
        <strain evidence="10">BED1</strain>
    </source>
</reference>
<name>A0AAD4BMJ8_BOLED</name>
<keyword evidence="3" id="KW-0349">Heme</keyword>
<dbReference type="PROSITE" id="PS51405">
    <property type="entry name" value="HEME_HALOPEROXIDASE"/>
    <property type="match status" value="1"/>
</dbReference>
<sequence>MKFLASFSNAFYVAGILTWDVLLTLGNLVRTSRPVGKVIPHGHPGYGGYWPEYKPPQEGDSRCCCPALNAMANHGIFPRNGRGIKFTEAPKYLRSTYNFSPSFCYYACHHVARMLNRNYSEDTFDLEELSIHNGIEHDASLTRLDSALQPNQAVPDSAVIEELFSFATGKDANGNPLLMRQDLSRILGKRRVESKASNKEYSLRFAHRIFGSANASTMSIVFGGRIDDLRVILLEERFPEGWESRVRKPYGLTILTLNCVIFAMEFRVREADWVVDGKQVESVNQNVEEDG</sequence>
<dbReference type="Pfam" id="PF01328">
    <property type="entry name" value="Peroxidase_2"/>
    <property type="match status" value="1"/>
</dbReference>
<dbReference type="PANTHER" id="PTHR33577:SF18">
    <property type="entry name" value="HEME HALOPEROXIDASE FAMILY PROFILE DOMAIN-CONTAINING PROTEIN"/>
    <property type="match status" value="1"/>
</dbReference>
<protein>
    <submittedName>
        <fullName evidence="10">Chloroperoxidase</fullName>
    </submittedName>
</protein>
<evidence type="ECO:0000313" key="10">
    <source>
        <dbReference type="EMBL" id="KAF8435137.1"/>
    </source>
</evidence>
<dbReference type="InterPro" id="IPR036851">
    <property type="entry name" value="Chloroperoxidase-like_sf"/>
</dbReference>
<keyword evidence="4" id="KW-0479">Metal-binding</keyword>
<evidence type="ECO:0000256" key="7">
    <source>
        <dbReference type="ARBA" id="ARBA00025795"/>
    </source>
</evidence>
<keyword evidence="8" id="KW-0812">Transmembrane</keyword>
<keyword evidence="2" id="KW-0575">Peroxidase</keyword>
<comment type="similarity">
    <text evidence="7">Belongs to the chloroperoxidase family.</text>
</comment>
<evidence type="ECO:0000256" key="2">
    <source>
        <dbReference type="ARBA" id="ARBA00022559"/>
    </source>
</evidence>
<dbReference type="SUPFAM" id="SSF47571">
    <property type="entry name" value="Cloroperoxidase"/>
    <property type="match status" value="1"/>
</dbReference>
<proteinExistence type="inferred from homology"/>
<comment type="caution">
    <text evidence="10">The sequence shown here is derived from an EMBL/GenBank/DDBJ whole genome shotgun (WGS) entry which is preliminary data.</text>
</comment>
<evidence type="ECO:0000256" key="4">
    <source>
        <dbReference type="ARBA" id="ARBA00022723"/>
    </source>
</evidence>
<evidence type="ECO:0000256" key="8">
    <source>
        <dbReference type="SAM" id="Phobius"/>
    </source>
</evidence>
<keyword evidence="5" id="KW-0560">Oxidoreductase</keyword>
<gene>
    <name evidence="10" type="ORF">L210DRAFT_844149</name>
</gene>
<evidence type="ECO:0000259" key="9">
    <source>
        <dbReference type="PROSITE" id="PS51405"/>
    </source>
</evidence>
<reference evidence="10" key="2">
    <citation type="journal article" date="2020" name="Nat. Commun.">
        <title>Large-scale genome sequencing of mycorrhizal fungi provides insights into the early evolution of symbiotic traits.</title>
        <authorList>
            <person name="Miyauchi S."/>
            <person name="Kiss E."/>
            <person name="Kuo A."/>
            <person name="Drula E."/>
            <person name="Kohler A."/>
            <person name="Sanchez-Garcia M."/>
            <person name="Morin E."/>
            <person name="Andreopoulos B."/>
            <person name="Barry K.W."/>
            <person name="Bonito G."/>
            <person name="Buee M."/>
            <person name="Carver A."/>
            <person name="Chen C."/>
            <person name="Cichocki N."/>
            <person name="Clum A."/>
            <person name="Culley D."/>
            <person name="Crous P.W."/>
            <person name="Fauchery L."/>
            <person name="Girlanda M."/>
            <person name="Hayes R.D."/>
            <person name="Keri Z."/>
            <person name="LaButti K."/>
            <person name="Lipzen A."/>
            <person name="Lombard V."/>
            <person name="Magnuson J."/>
            <person name="Maillard F."/>
            <person name="Murat C."/>
            <person name="Nolan M."/>
            <person name="Ohm R.A."/>
            <person name="Pangilinan J."/>
            <person name="Pereira M.F."/>
            <person name="Perotto S."/>
            <person name="Peter M."/>
            <person name="Pfister S."/>
            <person name="Riley R."/>
            <person name="Sitrit Y."/>
            <person name="Stielow J.B."/>
            <person name="Szollosi G."/>
            <person name="Zifcakova L."/>
            <person name="Stursova M."/>
            <person name="Spatafora J.W."/>
            <person name="Tedersoo L."/>
            <person name="Vaario L.M."/>
            <person name="Yamada A."/>
            <person name="Yan M."/>
            <person name="Wang P."/>
            <person name="Xu J."/>
            <person name="Bruns T."/>
            <person name="Baldrian P."/>
            <person name="Vilgalys R."/>
            <person name="Dunand C."/>
            <person name="Henrissat B."/>
            <person name="Grigoriev I.V."/>
            <person name="Hibbett D."/>
            <person name="Nagy L.G."/>
            <person name="Martin F.M."/>
        </authorList>
    </citation>
    <scope>NUCLEOTIDE SEQUENCE</scope>
    <source>
        <strain evidence="10">BED1</strain>
    </source>
</reference>
<comment type="cofactor">
    <cofactor evidence="1">
        <name>heme b</name>
        <dbReference type="ChEBI" id="CHEBI:60344"/>
    </cofactor>
</comment>
<accession>A0AAD4BMJ8</accession>
<evidence type="ECO:0000313" key="11">
    <source>
        <dbReference type="Proteomes" id="UP001194468"/>
    </source>
</evidence>
<keyword evidence="8" id="KW-1133">Transmembrane helix</keyword>
<evidence type="ECO:0000256" key="3">
    <source>
        <dbReference type="ARBA" id="ARBA00022617"/>
    </source>
</evidence>
<evidence type="ECO:0000256" key="6">
    <source>
        <dbReference type="ARBA" id="ARBA00023004"/>
    </source>
</evidence>
<dbReference type="GO" id="GO:0004601">
    <property type="term" value="F:peroxidase activity"/>
    <property type="evidence" value="ECO:0007669"/>
    <property type="project" value="UniProtKB-KW"/>
</dbReference>
<dbReference type="InterPro" id="IPR000028">
    <property type="entry name" value="Chloroperoxidase"/>
</dbReference>
<evidence type="ECO:0000256" key="1">
    <source>
        <dbReference type="ARBA" id="ARBA00001970"/>
    </source>
</evidence>
<feature type="transmembrane region" description="Helical" evidence="8">
    <location>
        <begin position="12"/>
        <end position="29"/>
    </location>
</feature>
<evidence type="ECO:0000256" key="5">
    <source>
        <dbReference type="ARBA" id="ARBA00023002"/>
    </source>
</evidence>
<dbReference type="GO" id="GO:0046872">
    <property type="term" value="F:metal ion binding"/>
    <property type="evidence" value="ECO:0007669"/>
    <property type="project" value="UniProtKB-KW"/>
</dbReference>
<dbReference type="Proteomes" id="UP001194468">
    <property type="component" value="Unassembled WGS sequence"/>
</dbReference>
<dbReference type="Gene3D" id="1.10.489.10">
    <property type="entry name" value="Chloroperoxidase-like"/>
    <property type="match status" value="1"/>
</dbReference>